<keyword evidence="3" id="KW-1185">Reference proteome</keyword>
<comment type="caution">
    <text evidence="2">The sequence shown here is derived from an EMBL/GenBank/DDBJ whole genome shotgun (WGS) entry which is preliminary data.</text>
</comment>
<proteinExistence type="predicted"/>
<reference evidence="2 3" key="1">
    <citation type="submission" date="2022-09" db="EMBL/GenBank/DDBJ databases">
        <title>New species of Phenylobacterium.</title>
        <authorList>
            <person name="Mieszkin S."/>
        </authorList>
    </citation>
    <scope>NUCLEOTIDE SEQUENCE [LARGE SCALE GENOMIC DNA]</scope>
    <source>
        <strain evidence="2 3">HK31-G</strain>
    </source>
</reference>
<dbReference type="CDD" id="cd00299">
    <property type="entry name" value="GST_C_family"/>
    <property type="match status" value="1"/>
</dbReference>
<dbReference type="SUPFAM" id="SSF47616">
    <property type="entry name" value="GST C-terminal domain-like"/>
    <property type="match status" value="1"/>
</dbReference>
<dbReference type="InterPro" id="IPR004045">
    <property type="entry name" value="Glutathione_S-Trfase_N"/>
</dbReference>
<gene>
    <name evidence="2" type="ORF">OCL97_14135</name>
</gene>
<dbReference type="Proteomes" id="UP001598130">
    <property type="component" value="Unassembled WGS sequence"/>
</dbReference>
<dbReference type="RefSeq" id="WP_377370584.1">
    <property type="nucleotide sequence ID" value="NZ_JAOTJD010000027.1"/>
</dbReference>
<dbReference type="Pfam" id="PF13417">
    <property type="entry name" value="GST_N_3"/>
    <property type="match status" value="1"/>
</dbReference>
<evidence type="ECO:0000259" key="1">
    <source>
        <dbReference type="Pfam" id="PF13417"/>
    </source>
</evidence>
<organism evidence="2 3">
    <name type="scientific">Phenylobacterium ferrooxidans</name>
    <dbReference type="NCBI Taxonomy" id="2982689"/>
    <lineage>
        <taxon>Bacteria</taxon>
        <taxon>Pseudomonadati</taxon>
        <taxon>Pseudomonadota</taxon>
        <taxon>Alphaproteobacteria</taxon>
        <taxon>Caulobacterales</taxon>
        <taxon>Caulobacteraceae</taxon>
        <taxon>Phenylobacterium</taxon>
    </lineage>
</organism>
<dbReference type="Gene3D" id="3.40.30.10">
    <property type="entry name" value="Glutaredoxin"/>
    <property type="match status" value="1"/>
</dbReference>
<accession>A0ABW6CPT5</accession>
<dbReference type="EMBL" id="JAOTJD010000027">
    <property type="protein sequence ID" value="MFD3265095.1"/>
    <property type="molecule type" value="Genomic_DNA"/>
</dbReference>
<feature type="domain" description="GST N-terminal" evidence="1">
    <location>
        <begin position="8"/>
        <end position="77"/>
    </location>
</feature>
<name>A0ABW6CPT5_9CAUL</name>
<evidence type="ECO:0000313" key="2">
    <source>
        <dbReference type="EMBL" id="MFD3265095.1"/>
    </source>
</evidence>
<sequence>MTDQPYELHGLKLSYFTGKLEAYLRAKGIAFTFVEMDTADFRRCAKETGVAQMPQLRTPQGDWLTDTTAIMARFEDQGMEPQFRPLAATGAFLSRLLEDAFDEWLWRPALYYRWAFEEDSRLMGRQIARTMLRDVPAPLWIRSLVITTRQKREYLRADGVTRDNGPAVEGHYLAVLDMLEPVLAAQAFLFGDRPCEADFGLFGPMFRHFSHDPTPAAILRERAPNVLAWTARLWAATPETLSGSLRVGDPPGDLDPLLRCIGADYLPYLATNLAAVASHAPKVSFESFGARFEIPASPYRAACWLDLRRQFAALSPGEQSAVSARLGGAGGLDGTGPDLGLSAPASGRRIANRHWM</sequence>
<protein>
    <submittedName>
        <fullName evidence="2">Glutathione S-transferase family protein</fullName>
    </submittedName>
</protein>
<dbReference type="InterPro" id="IPR036249">
    <property type="entry name" value="Thioredoxin-like_sf"/>
</dbReference>
<dbReference type="InterPro" id="IPR036282">
    <property type="entry name" value="Glutathione-S-Trfase_C_sf"/>
</dbReference>
<dbReference type="PANTHER" id="PTHR12289">
    <property type="entry name" value="METAXIN RELATED"/>
    <property type="match status" value="1"/>
</dbReference>
<dbReference type="InterPro" id="IPR050931">
    <property type="entry name" value="Mito_Protein_Transport_Metaxin"/>
</dbReference>
<dbReference type="Pfam" id="PF13410">
    <property type="entry name" value="GST_C_2"/>
    <property type="match status" value="1"/>
</dbReference>
<dbReference type="SUPFAM" id="SSF52833">
    <property type="entry name" value="Thioredoxin-like"/>
    <property type="match status" value="1"/>
</dbReference>
<dbReference type="Gene3D" id="1.20.1050.10">
    <property type="match status" value="1"/>
</dbReference>
<dbReference type="PANTHER" id="PTHR12289:SF67">
    <property type="match status" value="1"/>
</dbReference>
<evidence type="ECO:0000313" key="3">
    <source>
        <dbReference type="Proteomes" id="UP001598130"/>
    </source>
</evidence>